<feature type="compositionally biased region" description="Polar residues" evidence="11">
    <location>
        <begin position="9"/>
        <end position="24"/>
    </location>
</feature>
<keyword evidence="3 9" id="KW-0813">Transport</keyword>
<dbReference type="InterPro" id="IPR051124">
    <property type="entry name" value="Phosphate_Transport_Permease"/>
</dbReference>
<feature type="transmembrane region" description="Helical" evidence="9">
    <location>
        <begin position="79"/>
        <end position="112"/>
    </location>
</feature>
<comment type="caution">
    <text evidence="13">The sequence shown here is derived from an EMBL/GenBank/DDBJ whole genome shotgun (WGS) entry which is preliminary data.</text>
</comment>
<keyword evidence="6 9" id="KW-0812">Transmembrane</keyword>
<protein>
    <recommendedName>
        <fullName evidence="10">Phosphate transport system permease protein</fullName>
    </recommendedName>
</protein>
<dbReference type="RefSeq" id="WP_073116264.1">
    <property type="nucleotide sequence ID" value="NZ_FRCE01000003.1"/>
</dbReference>
<dbReference type="InterPro" id="IPR011864">
    <property type="entry name" value="Phosphate_PstC"/>
</dbReference>
<dbReference type="Pfam" id="PF00528">
    <property type="entry name" value="BPD_transp_1"/>
    <property type="match status" value="1"/>
</dbReference>
<evidence type="ECO:0000256" key="8">
    <source>
        <dbReference type="ARBA" id="ARBA00023136"/>
    </source>
</evidence>
<feature type="transmembrane region" description="Helical" evidence="9">
    <location>
        <begin position="295"/>
        <end position="317"/>
    </location>
</feature>
<evidence type="ECO:0000256" key="1">
    <source>
        <dbReference type="ARBA" id="ARBA00004651"/>
    </source>
</evidence>
<dbReference type="PANTHER" id="PTHR30425">
    <property type="entry name" value="PHOSPHATE TRANSPORT SYSTEM PERMEASE PROTEIN PST"/>
    <property type="match status" value="1"/>
</dbReference>
<evidence type="ECO:0000256" key="10">
    <source>
        <dbReference type="RuleBase" id="RU363054"/>
    </source>
</evidence>
<dbReference type="Proteomes" id="UP000184253">
    <property type="component" value="Unassembled WGS sequence"/>
</dbReference>
<accession>A0ABD7M6T2</accession>
<sequence>MHVDLREGTVSSTTNEAAPKSSSLRGPRRGAAGDKLLSGGALAAAVLILLVLAFVAVFLLTEAWPALQPGADLVSADSFFQYVWPLMAGTVMVSIIALLIATPVAIGVALFISHYAPPRIAQSVGFVIDLLAAIPSVVYGVWGWLTLAPLMVPIYGWLNENLGFIPFFGGSATTTGRTLLTSGVVLAVMVLPIITALCREIFTQTPKLHEEAALGLGATRWEMIKMTVFPFARAGIVSSIMLGLGRALGETMAVTMVLSGGVFSWSLVESGRNQTIPSEIALNFPEAFNMRLHELIAAGLMLFIITLAVNMIARAIVNKHKEFSGAN</sequence>
<feature type="transmembrane region" description="Helical" evidence="9">
    <location>
        <begin position="36"/>
        <end position="59"/>
    </location>
</feature>
<keyword evidence="4 10" id="KW-1003">Cell membrane</keyword>
<dbReference type="GO" id="GO:0005886">
    <property type="term" value="C:plasma membrane"/>
    <property type="evidence" value="ECO:0007669"/>
    <property type="project" value="UniProtKB-SubCell"/>
</dbReference>
<feature type="domain" description="ABC transmembrane type-1" evidence="12">
    <location>
        <begin position="87"/>
        <end position="313"/>
    </location>
</feature>
<evidence type="ECO:0000259" key="12">
    <source>
        <dbReference type="PROSITE" id="PS50928"/>
    </source>
</evidence>
<dbReference type="SUPFAM" id="SSF161098">
    <property type="entry name" value="MetI-like"/>
    <property type="match status" value="1"/>
</dbReference>
<dbReference type="EMBL" id="FRCE01000003">
    <property type="protein sequence ID" value="SHL45801.1"/>
    <property type="molecule type" value="Genomic_DNA"/>
</dbReference>
<dbReference type="InterPro" id="IPR035906">
    <property type="entry name" value="MetI-like_sf"/>
</dbReference>
<evidence type="ECO:0000256" key="9">
    <source>
        <dbReference type="RuleBase" id="RU363032"/>
    </source>
</evidence>
<keyword evidence="8 9" id="KW-0472">Membrane</keyword>
<dbReference type="Gene3D" id="1.10.3720.10">
    <property type="entry name" value="MetI-like"/>
    <property type="match status" value="1"/>
</dbReference>
<evidence type="ECO:0000256" key="6">
    <source>
        <dbReference type="ARBA" id="ARBA00022692"/>
    </source>
</evidence>
<name>A0ABD7M6T2_MICLU</name>
<keyword evidence="5 10" id="KW-0592">Phosphate transport</keyword>
<dbReference type="NCBIfam" id="TIGR02138">
    <property type="entry name" value="phosphate_pstC"/>
    <property type="match status" value="1"/>
</dbReference>
<dbReference type="InterPro" id="IPR000515">
    <property type="entry name" value="MetI-like"/>
</dbReference>
<reference evidence="13 14" key="1">
    <citation type="submission" date="2016-11" db="EMBL/GenBank/DDBJ databases">
        <authorList>
            <person name="Varghese N."/>
            <person name="Submissions S."/>
        </authorList>
    </citation>
    <scope>NUCLEOTIDE SEQUENCE [LARGE SCALE GENOMIC DNA]</scope>
    <source>
        <strain evidence="13 14">VTM4R57</strain>
    </source>
</reference>
<evidence type="ECO:0000256" key="5">
    <source>
        <dbReference type="ARBA" id="ARBA00022592"/>
    </source>
</evidence>
<evidence type="ECO:0000256" key="3">
    <source>
        <dbReference type="ARBA" id="ARBA00022448"/>
    </source>
</evidence>
<comment type="function">
    <text evidence="10">Part of the binding-protein-dependent transport system for phosphate; probably responsible for the translocation of the substrate across the membrane.</text>
</comment>
<comment type="subcellular location">
    <subcellularLocation>
        <location evidence="1 9">Cell membrane</location>
        <topology evidence="1 9">Multi-pass membrane protein</topology>
    </subcellularLocation>
</comment>
<feature type="transmembrane region" description="Helical" evidence="9">
    <location>
        <begin position="179"/>
        <end position="198"/>
    </location>
</feature>
<dbReference type="AlphaFoldDB" id="A0ABD7M6T2"/>
<keyword evidence="7 9" id="KW-1133">Transmembrane helix</keyword>
<gene>
    <name evidence="13" type="ORF">SAMN04487849_103139</name>
</gene>
<evidence type="ECO:0000313" key="13">
    <source>
        <dbReference type="EMBL" id="SHL45801.1"/>
    </source>
</evidence>
<feature type="region of interest" description="Disordered" evidence="11">
    <location>
        <begin position="1"/>
        <end position="29"/>
    </location>
</feature>
<evidence type="ECO:0000256" key="4">
    <source>
        <dbReference type="ARBA" id="ARBA00022475"/>
    </source>
</evidence>
<organism evidence="13 14">
    <name type="scientific">Micrococcus luteus</name>
    <name type="common">Micrococcus lysodeikticus</name>
    <dbReference type="NCBI Taxonomy" id="1270"/>
    <lineage>
        <taxon>Bacteria</taxon>
        <taxon>Bacillati</taxon>
        <taxon>Actinomycetota</taxon>
        <taxon>Actinomycetes</taxon>
        <taxon>Micrococcales</taxon>
        <taxon>Micrococcaceae</taxon>
        <taxon>Micrococcus</taxon>
    </lineage>
</organism>
<dbReference type="PANTHER" id="PTHR30425:SF1">
    <property type="entry name" value="PHOSPHATE TRANSPORT SYSTEM PERMEASE PROTEIN PSTC"/>
    <property type="match status" value="1"/>
</dbReference>
<evidence type="ECO:0000256" key="11">
    <source>
        <dbReference type="SAM" id="MobiDB-lite"/>
    </source>
</evidence>
<evidence type="ECO:0000256" key="7">
    <source>
        <dbReference type="ARBA" id="ARBA00022989"/>
    </source>
</evidence>
<dbReference type="CDD" id="cd06261">
    <property type="entry name" value="TM_PBP2"/>
    <property type="match status" value="1"/>
</dbReference>
<comment type="similarity">
    <text evidence="2 10">Belongs to the binding-protein-dependent transport system permease family. CysTW subfamily.</text>
</comment>
<comment type="caution">
    <text evidence="10">Lacks conserved residue(s) required for the propagation of feature annotation.</text>
</comment>
<proteinExistence type="inferred from homology"/>
<dbReference type="GO" id="GO:0006817">
    <property type="term" value="P:phosphate ion transport"/>
    <property type="evidence" value="ECO:0007669"/>
    <property type="project" value="UniProtKB-KW"/>
</dbReference>
<evidence type="ECO:0000313" key="14">
    <source>
        <dbReference type="Proteomes" id="UP000184253"/>
    </source>
</evidence>
<feature type="transmembrane region" description="Helical" evidence="9">
    <location>
        <begin position="124"/>
        <end position="145"/>
    </location>
</feature>
<evidence type="ECO:0000256" key="2">
    <source>
        <dbReference type="ARBA" id="ARBA00007069"/>
    </source>
</evidence>
<dbReference type="PROSITE" id="PS50928">
    <property type="entry name" value="ABC_TM1"/>
    <property type="match status" value="1"/>
</dbReference>